<accession>A0ABW6R0Z0</accession>
<keyword evidence="1" id="KW-0812">Transmembrane</keyword>
<comment type="caution">
    <text evidence="2">The sequence shown here is derived from an EMBL/GenBank/DDBJ whole genome shotgun (WGS) entry which is preliminary data.</text>
</comment>
<keyword evidence="3" id="KW-1185">Reference proteome</keyword>
<dbReference type="RefSeq" id="WP_387723008.1">
    <property type="nucleotide sequence ID" value="NZ_JBIAPI010000009.1"/>
</dbReference>
<feature type="transmembrane region" description="Helical" evidence="1">
    <location>
        <begin position="87"/>
        <end position="105"/>
    </location>
</feature>
<protein>
    <submittedName>
        <fullName evidence="2">Uncharacterized protein</fullName>
    </submittedName>
</protein>
<dbReference type="Proteomes" id="UP001601948">
    <property type="component" value="Unassembled WGS sequence"/>
</dbReference>
<name>A0ABW6R0Z0_9NOCA</name>
<gene>
    <name evidence="2" type="ORF">ACFYV7_30515</name>
</gene>
<organism evidence="2 3">
    <name type="scientific">Nocardia suismassiliense</name>
    <dbReference type="NCBI Taxonomy" id="2077092"/>
    <lineage>
        <taxon>Bacteria</taxon>
        <taxon>Bacillati</taxon>
        <taxon>Actinomycetota</taxon>
        <taxon>Actinomycetes</taxon>
        <taxon>Mycobacteriales</taxon>
        <taxon>Nocardiaceae</taxon>
        <taxon>Nocardia</taxon>
    </lineage>
</organism>
<keyword evidence="1" id="KW-1133">Transmembrane helix</keyword>
<evidence type="ECO:0000313" key="3">
    <source>
        <dbReference type="Proteomes" id="UP001601948"/>
    </source>
</evidence>
<evidence type="ECO:0000256" key="1">
    <source>
        <dbReference type="SAM" id="Phobius"/>
    </source>
</evidence>
<dbReference type="EMBL" id="JBIAPI010000009">
    <property type="protein sequence ID" value="MFF3227166.1"/>
    <property type="molecule type" value="Genomic_DNA"/>
</dbReference>
<sequence length="107" mass="11155">MTDIAPLAASARAPFGDPAVHAVVRSAAPARHLAAAAAVRPIRSSGAPGRITLRVVLRPHREGQGSFAPVLRLSRIRISLHTTTSRVIAAVLAIVLIVAMSWATTPV</sequence>
<evidence type="ECO:0000313" key="2">
    <source>
        <dbReference type="EMBL" id="MFF3227166.1"/>
    </source>
</evidence>
<proteinExistence type="predicted"/>
<reference evidence="2 3" key="1">
    <citation type="submission" date="2024-10" db="EMBL/GenBank/DDBJ databases">
        <title>The Natural Products Discovery Center: Release of the First 8490 Sequenced Strains for Exploring Actinobacteria Biosynthetic Diversity.</title>
        <authorList>
            <person name="Kalkreuter E."/>
            <person name="Kautsar S.A."/>
            <person name="Yang D."/>
            <person name="Bader C.D."/>
            <person name="Teijaro C.N."/>
            <person name="Fluegel L."/>
            <person name="Davis C.M."/>
            <person name="Simpson J.R."/>
            <person name="Lauterbach L."/>
            <person name="Steele A.D."/>
            <person name="Gui C."/>
            <person name="Meng S."/>
            <person name="Li G."/>
            <person name="Viehrig K."/>
            <person name="Ye F."/>
            <person name="Su P."/>
            <person name="Kiefer A.F."/>
            <person name="Nichols A."/>
            <person name="Cepeda A.J."/>
            <person name="Yan W."/>
            <person name="Fan B."/>
            <person name="Jiang Y."/>
            <person name="Adhikari A."/>
            <person name="Zheng C.-J."/>
            <person name="Schuster L."/>
            <person name="Cowan T.M."/>
            <person name="Smanski M.J."/>
            <person name="Chevrette M.G."/>
            <person name="De Carvalho L.P.S."/>
            <person name="Shen B."/>
        </authorList>
    </citation>
    <scope>NUCLEOTIDE SEQUENCE [LARGE SCALE GENOMIC DNA]</scope>
    <source>
        <strain evidence="2 3">NPDC003040</strain>
    </source>
</reference>
<keyword evidence="1" id="KW-0472">Membrane</keyword>